<evidence type="ECO:0000256" key="1">
    <source>
        <dbReference type="ARBA" id="ARBA00004792"/>
    </source>
</evidence>
<comment type="caution">
    <text evidence="5">The sequence shown here is derived from an EMBL/GenBank/DDBJ whole genome shotgun (WGS) entry which is preliminary data.</text>
</comment>
<comment type="pathway">
    <text evidence="1">Antibiotic biosynthesis.</text>
</comment>
<dbReference type="InterPro" id="IPR026992">
    <property type="entry name" value="DIOX_N"/>
</dbReference>
<reference evidence="5 6" key="1">
    <citation type="submission" date="2016-06" db="EMBL/GenBank/DDBJ databases">
        <authorList>
            <person name="Kjaerup R.B."/>
            <person name="Dalgaard T.S."/>
            <person name="Juul-Madsen H.R."/>
        </authorList>
    </citation>
    <scope>NUCLEOTIDE SEQUENCE [LARGE SCALE GENOMIC DNA]</scope>
    <source>
        <strain evidence="5 6">E1334</strain>
    </source>
</reference>
<gene>
    <name evidence="5" type="ORF">A5708_17550</name>
</gene>
<evidence type="ECO:0000256" key="3">
    <source>
        <dbReference type="RuleBase" id="RU003682"/>
    </source>
</evidence>
<comment type="similarity">
    <text evidence="3">Belongs to the iron/ascorbate-dependent oxidoreductase family.</text>
</comment>
<dbReference type="RefSeq" id="WP_065027824.1">
    <property type="nucleotide sequence ID" value="NZ_LZKI01000047.1"/>
</dbReference>
<evidence type="ECO:0000313" key="5">
    <source>
        <dbReference type="EMBL" id="OBI44239.1"/>
    </source>
</evidence>
<dbReference type="Gene3D" id="2.60.120.330">
    <property type="entry name" value="B-lactam Antibiotic, Isopenicillin N Synthase, Chain"/>
    <property type="match status" value="1"/>
</dbReference>
<dbReference type="GO" id="GO:0017000">
    <property type="term" value="P:antibiotic biosynthetic process"/>
    <property type="evidence" value="ECO:0007669"/>
    <property type="project" value="UniProtKB-KW"/>
</dbReference>
<dbReference type="AlphaFoldDB" id="A0A1A2Z126"/>
<dbReference type="OrthoDB" id="21825at2"/>
<dbReference type="PRINTS" id="PR00682">
    <property type="entry name" value="IPNSYNTHASE"/>
</dbReference>
<dbReference type="Pfam" id="PF03171">
    <property type="entry name" value="2OG-FeII_Oxy"/>
    <property type="match status" value="1"/>
</dbReference>
<name>A0A1A2Z126_9MYCO</name>
<evidence type="ECO:0000256" key="2">
    <source>
        <dbReference type="ARBA" id="ARBA00023194"/>
    </source>
</evidence>
<dbReference type="PANTHER" id="PTHR47990">
    <property type="entry name" value="2-OXOGLUTARATE (2OG) AND FE(II)-DEPENDENT OXYGENASE SUPERFAMILY PROTEIN-RELATED"/>
    <property type="match status" value="1"/>
</dbReference>
<feature type="domain" description="Fe2OG dioxygenase" evidence="4">
    <location>
        <begin position="176"/>
        <end position="279"/>
    </location>
</feature>
<evidence type="ECO:0000313" key="6">
    <source>
        <dbReference type="Proteomes" id="UP000091846"/>
    </source>
</evidence>
<dbReference type="GO" id="GO:0046872">
    <property type="term" value="F:metal ion binding"/>
    <property type="evidence" value="ECO:0007669"/>
    <property type="project" value="UniProtKB-KW"/>
</dbReference>
<keyword evidence="3" id="KW-0479">Metal-binding</keyword>
<keyword evidence="3" id="KW-0408">Iron</keyword>
<dbReference type="EMBL" id="LZKI01000047">
    <property type="protein sequence ID" value="OBI44239.1"/>
    <property type="molecule type" value="Genomic_DNA"/>
</dbReference>
<dbReference type="InterPro" id="IPR050231">
    <property type="entry name" value="Iron_ascorbate_oxido_reductase"/>
</dbReference>
<evidence type="ECO:0000259" key="4">
    <source>
        <dbReference type="PROSITE" id="PS51471"/>
    </source>
</evidence>
<dbReference type="SUPFAM" id="SSF51197">
    <property type="entry name" value="Clavaminate synthase-like"/>
    <property type="match status" value="1"/>
</dbReference>
<keyword evidence="2" id="KW-0045">Antibiotic biosynthesis</keyword>
<dbReference type="InterPro" id="IPR027443">
    <property type="entry name" value="IPNS-like_sf"/>
</dbReference>
<organism evidence="5 6">
    <name type="scientific">Mycobacterium colombiense</name>
    <dbReference type="NCBI Taxonomy" id="339268"/>
    <lineage>
        <taxon>Bacteria</taxon>
        <taxon>Bacillati</taxon>
        <taxon>Actinomycetota</taxon>
        <taxon>Actinomycetes</taxon>
        <taxon>Mycobacteriales</taxon>
        <taxon>Mycobacteriaceae</taxon>
        <taxon>Mycobacterium</taxon>
        <taxon>Mycobacterium avium complex (MAC)</taxon>
    </lineage>
</organism>
<keyword evidence="3" id="KW-0560">Oxidoreductase</keyword>
<proteinExistence type="inferred from homology"/>
<dbReference type="InterPro" id="IPR005123">
    <property type="entry name" value="Oxoglu/Fe-dep_dioxygenase_dom"/>
</dbReference>
<dbReference type="PROSITE" id="PS51471">
    <property type="entry name" value="FE2OG_OXY"/>
    <property type="match status" value="1"/>
</dbReference>
<dbReference type="Proteomes" id="UP000091846">
    <property type="component" value="Unassembled WGS sequence"/>
</dbReference>
<dbReference type="GO" id="GO:0016491">
    <property type="term" value="F:oxidoreductase activity"/>
    <property type="evidence" value="ECO:0007669"/>
    <property type="project" value="UniProtKB-KW"/>
</dbReference>
<protein>
    <submittedName>
        <fullName evidence="5">Oxidoreductase</fullName>
    </submittedName>
</protein>
<accession>A0A1A2Z126</accession>
<sequence>MTGVRGVTALPSELPTVDLRADSARLRDGLREAGHEVGFFYLTGHGVPPDLVARVLDAARRLFALSQPDKDAVAMVRSPHFRGYTRLGGELTRGEVDWREQIDVGPQRPPIGGLDKSDYRWLQGPNQWPAALPDLPGIVAEWDAALSAVARTLLRHWAAALGSPSDVFDAAFAEAPATLIKIIRYPGSAASEQGVGAHRDAGVLTLLLAEPGSTGLQVRPARNSEDGWIDVPPREGAFIVNIGELLEVATRGYLRATEHRVNLPGPAGERISVPFFFNPRLDARIPVLSLPDELEARAQRVDDPSDPIFAVYGRNAWKSRLRAHPDVAAAHGYSAERLENG</sequence>
<dbReference type="InterPro" id="IPR044861">
    <property type="entry name" value="IPNS-like_FE2OG_OXY"/>
</dbReference>
<dbReference type="Pfam" id="PF14226">
    <property type="entry name" value="DIOX_N"/>
    <property type="match status" value="1"/>
</dbReference>